<evidence type="ECO:0000313" key="4">
    <source>
        <dbReference type="Proteomes" id="UP000070612"/>
    </source>
</evidence>
<keyword evidence="4" id="KW-1185">Reference proteome</keyword>
<comment type="caution">
    <text evidence="3">The sequence shown here is derived from an EMBL/GenBank/DDBJ whole genome shotgun (WGS) entry which is preliminary data.</text>
</comment>
<dbReference type="AlphaFoldDB" id="A0A132PH89"/>
<dbReference type="PANTHER" id="PTHR43619">
    <property type="entry name" value="S-ADENOSYL-L-METHIONINE-DEPENDENT METHYLTRANSFERASE YKTD-RELATED"/>
    <property type="match status" value="1"/>
</dbReference>
<evidence type="ECO:0000256" key="2">
    <source>
        <dbReference type="ARBA" id="ARBA00022679"/>
    </source>
</evidence>
<dbReference type="PATRIC" id="fig|59750.3.peg.2271"/>
<organism evidence="3 4">
    <name type="scientific">Mycolicibacterium wolinskyi</name>
    <dbReference type="NCBI Taxonomy" id="59750"/>
    <lineage>
        <taxon>Bacteria</taxon>
        <taxon>Bacillati</taxon>
        <taxon>Actinomycetota</taxon>
        <taxon>Actinomycetes</taxon>
        <taxon>Mycobacteriales</taxon>
        <taxon>Mycobacteriaceae</taxon>
        <taxon>Mycolicibacterium</taxon>
    </lineage>
</organism>
<dbReference type="PANTHER" id="PTHR43619:SF2">
    <property type="entry name" value="S-ADENOSYL-L-METHIONINE-DEPENDENT METHYLTRANSFERASES SUPERFAMILY PROTEIN"/>
    <property type="match status" value="1"/>
</dbReference>
<dbReference type="EMBL" id="LGTW01000018">
    <property type="protein sequence ID" value="KWX21683.1"/>
    <property type="molecule type" value="Genomic_DNA"/>
</dbReference>
<gene>
    <name evidence="3" type="ORF">AFM11_24550</name>
</gene>
<reference evidence="3 4" key="1">
    <citation type="submission" date="2015-07" db="EMBL/GenBank/DDBJ databases">
        <title>A draft genome sequence of Mycobacterium wolinskyi.</title>
        <authorList>
            <person name="de Man T.J."/>
            <person name="Perry K.A."/>
            <person name="Coulliette A.D."/>
            <person name="Jensen B."/>
            <person name="Toney N.C."/>
            <person name="Limbago B.M."/>
            <person name="Noble-Wang J."/>
        </authorList>
    </citation>
    <scope>NUCLEOTIDE SEQUENCE [LARGE SCALE GENOMIC DNA]</scope>
    <source>
        <strain evidence="3 4">CDC_01</strain>
    </source>
</reference>
<sequence length="275" mass="30902">MAKVEPALGEVQETLLIPLYGRARDAAARRPVLHDRRAVELVDRIDYDFTKFGGPSLSGSVLRSAIFDGWVRQYLDEHPDGTVVEIGTGLNTRFDRLDNGRVRWFDLDLPDTIAMRRQFFTARDRCTMLEGSVLDTDWFDAVAPDAGTAAPLLFVIEAVLVYFTEEQARTVVTQLAERFPGSLLAFDTGGATMMRNQERNGSMKAVTARMQWVCEDPRRLEAWGVKLLDSRTFATPQPEVGRGWPARYRYGLRALARLAPGVVNSYKLNLFRLGG</sequence>
<dbReference type="PIRSF" id="PIRSF028177">
    <property type="entry name" value="Polyketide_synth_Omtfrase_TcmP"/>
    <property type="match status" value="1"/>
</dbReference>
<keyword evidence="2 3" id="KW-0808">Transferase</keyword>
<evidence type="ECO:0000256" key="1">
    <source>
        <dbReference type="ARBA" id="ARBA00022603"/>
    </source>
</evidence>
<dbReference type="GO" id="GO:0032259">
    <property type="term" value="P:methylation"/>
    <property type="evidence" value="ECO:0007669"/>
    <property type="project" value="UniProtKB-KW"/>
</dbReference>
<dbReference type="RefSeq" id="WP_067853793.1">
    <property type="nucleotide sequence ID" value="NZ_LGTW01000018.1"/>
</dbReference>
<dbReference type="Gene3D" id="3.40.50.150">
    <property type="entry name" value="Vaccinia Virus protein VP39"/>
    <property type="match status" value="1"/>
</dbReference>
<dbReference type="Proteomes" id="UP000070612">
    <property type="component" value="Unassembled WGS sequence"/>
</dbReference>
<dbReference type="SUPFAM" id="SSF53335">
    <property type="entry name" value="S-adenosyl-L-methionine-dependent methyltransferases"/>
    <property type="match status" value="1"/>
</dbReference>
<dbReference type="InterPro" id="IPR016874">
    <property type="entry name" value="TcmP-like"/>
</dbReference>
<dbReference type="Pfam" id="PF04072">
    <property type="entry name" value="LCM"/>
    <property type="match status" value="1"/>
</dbReference>
<name>A0A132PH89_9MYCO</name>
<dbReference type="GO" id="GO:0008168">
    <property type="term" value="F:methyltransferase activity"/>
    <property type="evidence" value="ECO:0007669"/>
    <property type="project" value="UniProtKB-KW"/>
</dbReference>
<proteinExistence type="predicted"/>
<accession>A0A132PH89</accession>
<evidence type="ECO:0000313" key="3">
    <source>
        <dbReference type="EMBL" id="KWX21683.1"/>
    </source>
</evidence>
<dbReference type="InterPro" id="IPR007213">
    <property type="entry name" value="Ppm1/Ppm2/Tcmp"/>
</dbReference>
<keyword evidence="1 3" id="KW-0489">Methyltransferase</keyword>
<dbReference type="InterPro" id="IPR029063">
    <property type="entry name" value="SAM-dependent_MTases_sf"/>
</dbReference>
<protein>
    <submittedName>
        <fullName evidence="3">Methyltransferase</fullName>
    </submittedName>
</protein>